<dbReference type="KEGG" id="halx:M0R89_05990"/>
<dbReference type="EMBL" id="CP096659">
    <property type="protein sequence ID" value="UPV75612.1"/>
    <property type="molecule type" value="Genomic_DNA"/>
</dbReference>
<organism evidence="2 3">
    <name type="scientific">Halorussus limi</name>
    <dbReference type="NCBI Taxonomy" id="2938695"/>
    <lineage>
        <taxon>Archaea</taxon>
        <taxon>Methanobacteriati</taxon>
        <taxon>Methanobacteriota</taxon>
        <taxon>Stenosarchaea group</taxon>
        <taxon>Halobacteria</taxon>
        <taxon>Halobacteriales</taxon>
        <taxon>Haladaptataceae</taxon>
        <taxon>Halorussus</taxon>
    </lineage>
</organism>
<dbReference type="Pfam" id="PF23933">
    <property type="entry name" value="DUF7269"/>
    <property type="match status" value="1"/>
</dbReference>
<name>A0A8U0HWZ5_9EURY</name>
<evidence type="ECO:0000313" key="2">
    <source>
        <dbReference type="EMBL" id="UPV75612.1"/>
    </source>
</evidence>
<protein>
    <submittedName>
        <fullName evidence="2">Uncharacterized protein</fullName>
    </submittedName>
</protein>
<feature type="transmembrane region" description="Helical" evidence="1">
    <location>
        <begin position="7"/>
        <end position="30"/>
    </location>
</feature>
<keyword evidence="1" id="KW-0472">Membrane</keyword>
<sequence length="187" mass="20541">MNRLRTGATVVGYVLFGVSVAVLGGSALLGEDSIPVVLAGDLIPPAFFTVAVVGTALVLVLSEVPKAETAPLEVEAVARGRTFGARFDRRLSGWLLVVPERERRTIREELRETALETLVRSTGCSRERTREKLETGAWTDDRVAASFFTPTGSGFRSRTRAIVGRIRFEHRVERTVRALQSIESENE</sequence>
<gene>
    <name evidence="2" type="ORF">M0R89_05990</name>
</gene>
<dbReference type="AlphaFoldDB" id="A0A8U0HWZ5"/>
<dbReference type="GeneID" id="72184731"/>
<keyword evidence="1" id="KW-1133">Transmembrane helix</keyword>
<accession>A0A8U0HWZ5</accession>
<dbReference type="Proteomes" id="UP000830729">
    <property type="component" value="Chromosome"/>
</dbReference>
<feature type="transmembrane region" description="Helical" evidence="1">
    <location>
        <begin position="42"/>
        <end position="61"/>
    </location>
</feature>
<dbReference type="RefSeq" id="WP_248651650.1">
    <property type="nucleotide sequence ID" value="NZ_CP096659.1"/>
</dbReference>
<evidence type="ECO:0000256" key="1">
    <source>
        <dbReference type="SAM" id="Phobius"/>
    </source>
</evidence>
<proteinExistence type="predicted"/>
<keyword evidence="1" id="KW-0812">Transmembrane</keyword>
<keyword evidence="3" id="KW-1185">Reference proteome</keyword>
<evidence type="ECO:0000313" key="3">
    <source>
        <dbReference type="Proteomes" id="UP000830729"/>
    </source>
</evidence>
<dbReference type="InterPro" id="IPR055693">
    <property type="entry name" value="DUF7269"/>
</dbReference>
<reference evidence="2 3" key="1">
    <citation type="submission" date="2022-04" db="EMBL/GenBank/DDBJ databases">
        <title>Diverse halophilic archaea isolated from saline environments.</title>
        <authorList>
            <person name="Cui H.-L."/>
        </authorList>
    </citation>
    <scope>NUCLEOTIDE SEQUENCE [LARGE SCALE GENOMIC DNA]</scope>
    <source>
        <strain evidence="2 3">XZYJT49</strain>
    </source>
</reference>